<dbReference type="OrthoDB" id="4132694at2"/>
<proteinExistence type="predicted"/>
<dbReference type="EMBL" id="FWXV01000010">
    <property type="protein sequence ID" value="SMD24638.1"/>
    <property type="molecule type" value="Genomic_DNA"/>
</dbReference>
<evidence type="ECO:0000313" key="2">
    <source>
        <dbReference type="EMBL" id="SMD24638.1"/>
    </source>
</evidence>
<dbReference type="Proteomes" id="UP000192674">
    <property type="component" value="Unassembled WGS sequence"/>
</dbReference>
<dbReference type="InterPro" id="IPR001064">
    <property type="entry name" value="Beta/gamma_crystallin"/>
</dbReference>
<accession>A0A1Y5Y4E1</accession>
<organism evidence="2 3">
    <name type="scientific">Kibdelosporangium aridum</name>
    <dbReference type="NCBI Taxonomy" id="2030"/>
    <lineage>
        <taxon>Bacteria</taxon>
        <taxon>Bacillati</taxon>
        <taxon>Actinomycetota</taxon>
        <taxon>Actinomycetes</taxon>
        <taxon>Pseudonocardiales</taxon>
        <taxon>Pseudonocardiaceae</taxon>
        <taxon>Kibdelosporangium</taxon>
    </lineage>
</organism>
<sequence length="196" mass="21792">MVKRRTKLAMAAIASIGGVIAGGRLYLRHQLEPEKYLGVTLYSEPHYRGRSQTLTRADTPCSVSETGLPRVGSIRVQRYTGGFRPAVLELPLALGWVRSSITSLISRDLEGARESGSNAADLMRSALDPRSWHAERDPALDVQSWVRLWADRPTYPADDELAGSGEQPWYDVLTDTPDLGPWTTRTRYLELGVRTP</sequence>
<reference evidence="2 3" key="1">
    <citation type="submission" date="2017-04" db="EMBL/GenBank/DDBJ databases">
        <authorList>
            <person name="Afonso C.L."/>
            <person name="Miller P.J."/>
            <person name="Scott M.A."/>
            <person name="Spackman E."/>
            <person name="Goraichik I."/>
            <person name="Dimitrov K.M."/>
            <person name="Suarez D.L."/>
            <person name="Swayne D.E."/>
        </authorList>
    </citation>
    <scope>NUCLEOTIDE SEQUENCE [LARGE SCALE GENOMIC DNA]</scope>
    <source>
        <strain evidence="2 3">DSM 43828</strain>
    </source>
</reference>
<dbReference type="PROSITE" id="PS50915">
    <property type="entry name" value="CRYSTALLIN_BETA_GAMMA"/>
    <property type="match status" value="1"/>
</dbReference>
<dbReference type="AlphaFoldDB" id="A0A1Y5Y4E1"/>
<keyword evidence="3" id="KW-1185">Reference proteome</keyword>
<evidence type="ECO:0000313" key="3">
    <source>
        <dbReference type="Proteomes" id="UP000192674"/>
    </source>
</evidence>
<evidence type="ECO:0000259" key="1">
    <source>
        <dbReference type="PROSITE" id="PS50915"/>
    </source>
</evidence>
<gene>
    <name evidence="2" type="ORF">SAMN05661093_08693</name>
</gene>
<dbReference type="RefSeq" id="WP_084433077.1">
    <property type="nucleotide sequence ID" value="NZ_FWXV01000010.1"/>
</dbReference>
<feature type="domain" description="Beta/gamma crystallin 'Greek key'" evidence="1">
    <location>
        <begin position="37"/>
        <end position="78"/>
    </location>
</feature>
<name>A0A1Y5Y4E1_KIBAR</name>
<protein>
    <recommendedName>
        <fullName evidence="1">Beta/gamma crystallin 'Greek key' domain-containing protein</fullName>
    </recommendedName>
</protein>